<dbReference type="NCBIfam" id="NF005071">
    <property type="entry name" value="PRK06489.1"/>
    <property type="match status" value="1"/>
</dbReference>
<feature type="signal peptide" evidence="2">
    <location>
        <begin position="1"/>
        <end position="17"/>
    </location>
</feature>
<evidence type="ECO:0000259" key="3">
    <source>
        <dbReference type="Pfam" id="PF00561"/>
    </source>
</evidence>
<dbReference type="GO" id="GO:0004414">
    <property type="term" value="F:homoserine O-acetyltransferase activity"/>
    <property type="evidence" value="ECO:0007669"/>
    <property type="project" value="TreeGrafter"/>
</dbReference>
<dbReference type="Pfam" id="PF00561">
    <property type="entry name" value="Abhydrolase_1"/>
    <property type="match status" value="1"/>
</dbReference>
<evidence type="ECO:0000256" key="1">
    <source>
        <dbReference type="ARBA" id="ARBA00022679"/>
    </source>
</evidence>
<evidence type="ECO:0000313" key="4">
    <source>
        <dbReference type="EMBL" id="HCB77099.1"/>
    </source>
</evidence>
<dbReference type="GO" id="GO:0009086">
    <property type="term" value="P:methionine biosynthetic process"/>
    <property type="evidence" value="ECO:0007669"/>
    <property type="project" value="TreeGrafter"/>
</dbReference>
<accession>A0A3D0WEY3</accession>
<dbReference type="GO" id="GO:0009092">
    <property type="term" value="P:homoserine metabolic process"/>
    <property type="evidence" value="ECO:0007669"/>
    <property type="project" value="TreeGrafter"/>
</dbReference>
<dbReference type="InterPro" id="IPR008220">
    <property type="entry name" value="HAT_MetX-like"/>
</dbReference>
<dbReference type="PANTHER" id="PTHR32268">
    <property type="entry name" value="HOMOSERINE O-ACETYLTRANSFERASE"/>
    <property type="match status" value="1"/>
</dbReference>
<dbReference type="SUPFAM" id="SSF53474">
    <property type="entry name" value="alpha/beta-Hydrolases"/>
    <property type="match status" value="1"/>
</dbReference>
<protein>
    <recommendedName>
        <fullName evidence="3">AB hydrolase-1 domain-containing protein</fullName>
    </recommendedName>
</protein>
<feature type="chain" id="PRO_5017717753" description="AB hydrolase-1 domain-containing protein" evidence="2">
    <location>
        <begin position="18"/>
        <end position="381"/>
    </location>
</feature>
<comment type="caution">
    <text evidence="4">The sequence shown here is derived from an EMBL/GenBank/DDBJ whole genome shotgun (WGS) entry which is preliminary data.</text>
</comment>
<organism evidence="4 5">
    <name type="scientific">Sphingomonas bacterium</name>
    <dbReference type="NCBI Taxonomy" id="1895847"/>
    <lineage>
        <taxon>Bacteria</taxon>
        <taxon>Pseudomonadati</taxon>
        <taxon>Pseudomonadota</taxon>
        <taxon>Alphaproteobacteria</taxon>
        <taxon>Sphingomonadales</taxon>
        <taxon>Sphingomonadaceae</taxon>
        <taxon>Sphingomonas</taxon>
    </lineage>
</organism>
<name>A0A3D0WEY3_9SPHN</name>
<dbReference type="Proteomes" id="UP000262699">
    <property type="component" value="Unassembled WGS sequence"/>
</dbReference>
<dbReference type="EMBL" id="DOYJ01000366">
    <property type="protein sequence ID" value="HCB77099.1"/>
    <property type="molecule type" value="Genomic_DNA"/>
</dbReference>
<dbReference type="PANTHER" id="PTHR32268:SF11">
    <property type="entry name" value="HOMOSERINE O-ACETYLTRANSFERASE"/>
    <property type="match status" value="1"/>
</dbReference>
<dbReference type="InterPro" id="IPR029058">
    <property type="entry name" value="AB_hydrolase_fold"/>
</dbReference>
<reference evidence="4 5" key="1">
    <citation type="journal article" date="2018" name="Nat. Biotechnol.">
        <title>A standardized bacterial taxonomy based on genome phylogeny substantially revises the tree of life.</title>
        <authorList>
            <person name="Parks D.H."/>
            <person name="Chuvochina M."/>
            <person name="Waite D.W."/>
            <person name="Rinke C."/>
            <person name="Skarshewski A."/>
            <person name="Chaumeil P.A."/>
            <person name="Hugenholtz P."/>
        </authorList>
    </citation>
    <scope>NUCLEOTIDE SEQUENCE [LARGE SCALE GENOMIC DNA]</scope>
    <source>
        <strain evidence="4">UBA9015</strain>
    </source>
</reference>
<proteinExistence type="predicted"/>
<evidence type="ECO:0000256" key="2">
    <source>
        <dbReference type="SAM" id="SignalP"/>
    </source>
</evidence>
<keyword evidence="1" id="KW-0808">Transferase</keyword>
<gene>
    <name evidence="4" type="ORF">DEP91_13190</name>
</gene>
<evidence type="ECO:0000313" key="5">
    <source>
        <dbReference type="Proteomes" id="UP000262699"/>
    </source>
</evidence>
<sequence>MKAALLAAAFFAAPAFAQTAAPPPAAASTAPAPAPTRWPVKEGNYVIRDFAFQSGERLPALRMHYRTLGKPHRDASGAIDNAVMVLHGTGGTGAQFLQPQFADRLYGPGQPLDIARYWIILPDNIGHGESSKPSDGLHMRFPAYDYDDMVDAQVALMTKGLGVAHPRLVFGTSMGCMHGFVMAERHPDFARALMPMACEPVAIAGLNRMWRQLAIDGIKADPVWAGGDYKAQPAAGLRTAASLLFVAGGAPLYLQATYPTRTKASAYAQERVAASIAGLDANDLIYQLDASRNYDPWPRLEAIRTPMTWINSADDFINPRGLPYPAEALKRMPTARFRMIAETPETRGHGTHTWARFWEKDLVELLARTATPAPPPPRSSR</sequence>
<dbReference type="AlphaFoldDB" id="A0A3D0WEY3"/>
<dbReference type="InterPro" id="IPR000073">
    <property type="entry name" value="AB_hydrolase_1"/>
</dbReference>
<keyword evidence="2" id="KW-0732">Signal</keyword>
<dbReference type="Gene3D" id="3.40.50.1820">
    <property type="entry name" value="alpha/beta hydrolase"/>
    <property type="match status" value="1"/>
</dbReference>
<feature type="domain" description="AB hydrolase-1" evidence="3">
    <location>
        <begin position="82"/>
        <end position="328"/>
    </location>
</feature>